<proteinExistence type="predicted"/>
<accession>A0ABT4Y540</accession>
<comment type="caution">
    <text evidence="1">The sequence shown here is derived from an EMBL/GenBank/DDBJ whole genome shotgun (WGS) entry which is preliminary data.</text>
</comment>
<evidence type="ECO:0000313" key="1">
    <source>
        <dbReference type="EMBL" id="MDA8483982.1"/>
    </source>
</evidence>
<sequence length="157" mass="17433">MMLRRYKHAFILGGLALLAVAGLAIDHAAYSRGVSYHGANRIVLNDGTLIRSEERVIIGDVLSFAAMERVGSEVNYASLLADVVHVGPRSLELELQKAQTSRAKPMQQLSEIPDVFFGRQYGLATGATLRLEFLPVPDDRVICYYAREIDNVRCLNR</sequence>
<dbReference type="EMBL" id="JANEWF010000012">
    <property type="protein sequence ID" value="MDA8483982.1"/>
    <property type="molecule type" value="Genomic_DNA"/>
</dbReference>
<keyword evidence="2" id="KW-1185">Reference proteome</keyword>
<organism evidence="1 2">
    <name type="scientific">Metapseudomonas resinovorans</name>
    <name type="common">Pseudomonas resinovorans</name>
    <dbReference type="NCBI Taxonomy" id="53412"/>
    <lineage>
        <taxon>Bacteria</taxon>
        <taxon>Pseudomonadati</taxon>
        <taxon>Pseudomonadota</taxon>
        <taxon>Gammaproteobacteria</taxon>
        <taxon>Pseudomonadales</taxon>
        <taxon>Pseudomonadaceae</taxon>
        <taxon>Metapseudomonas</taxon>
    </lineage>
</organism>
<gene>
    <name evidence="1" type="ORF">NNO07_12965</name>
</gene>
<dbReference type="RefSeq" id="WP_271470978.1">
    <property type="nucleotide sequence ID" value="NZ_JANEWF010000012.1"/>
</dbReference>
<reference evidence="1 2" key="1">
    <citation type="submission" date="2022-07" db="EMBL/GenBank/DDBJ databases">
        <title>Genome Analysis of Selected Gammaproteobacteria from Nigerian Food snails.</title>
        <authorList>
            <person name="Okafor A.C."/>
        </authorList>
    </citation>
    <scope>NUCLEOTIDE SEQUENCE [LARGE SCALE GENOMIC DNA]</scope>
    <source>
        <strain evidence="1 2">Awg 2</strain>
    </source>
</reference>
<dbReference type="Proteomes" id="UP001211689">
    <property type="component" value="Unassembled WGS sequence"/>
</dbReference>
<name>A0ABT4Y540_METRE</name>
<protein>
    <submittedName>
        <fullName evidence="1">Uncharacterized protein</fullName>
    </submittedName>
</protein>
<evidence type="ECO:0000313" key="2">
    <source>
        <dbReference type="Proteomes" id="UP001211689"/>
    </source>
</evidence>